<feature type="non-terminal residue" evidence="2">
    <location>
        <position position="1"/>
    </location>
</feature>
<reference evidence="2" key="1">
    <citation type="submission" date="2020-09" db="EMBL/GenBank/DDBJ databases">
        <authorList>
            <person name="Palma L."/>
            <person name="Caballero P."/>
            <person name="Berry C."/>
            <person name="Del Valle E."/>
        </authorList>
    </citation>
    <scope>NUCLEOTIDE SEQUENCE</scope>
    <source>
        <strain evidence="2">M</strain>
    </source>
</reference>
<proteinExistence type="predicted"/>
<gene>
    <name evidence="2" type="ORF">ID854_03685</name>
</gene>
<dbReference type="GO" id="GO:0005524">
    <property type="term" value="F:ATP binding"/>
    <property type="evidence" value="ECO:0007669"/>
    <property type="project" value="UniProtKB-KW"/>
</dbReference>
<reference evidence="2" key="2">
    <citation type="journal article" date="2024" name="Toxins">
        <title>Genome Sequence Analysis of Native Xenorhabdus Strains Isolated from Entomopathogenic Nematodes in Argentina.</title>
        <authorList>
            <person name="Palma L."/>
            <person name="Frizzo L."/>
            <person name="Kaiser S."/>
            <person name="Berry C."/>
            <person name="Caballero P."/>
            <person name="Bode H.B."/>
            <person name="Del Valle E.E."/>
        </authorList>
    </citation>
    <scope>NUCLEOTIDE SEQUENCE</scope>
    <source>
        <strain evidence="2">M</strain>
    </source>
</reference>
<dbReference type="InterPro" id="IPR027417">
    <property type="entry name" value="P-loop_NTPase"/>
</dbReference>
<evidence type="ECO:0000259" key="1">
    <source>
        <dbReference type="Pfam" id="PF00005"/>
    </source>
</evidence>
<dbReference type="Pfam" id="PF00005">
    <property type="entry name" value="ABC_tran"/>
    <property type="match status" value="1"/>
</dbReference>
<organism evidence="2">
    <name type="scientific">Xenorhabdus szentirmaii</name>
    <dbReference type="NCBI Taxonomy" id="290112"/>
    <lineage>
        <taxon>Bacteria</taxon>
        <taxon>Pseudomonadati</taxon>
        <taxon>Pseudomonadota</taxon>
        <taxon>Gammaproteobacteria</taxon>
        <taxon>Enterobacterales</taxon>
        <taxon>Morganellaceae</taxon>
        <taxon>Xenorhabdus</taxon>
    </lineage>
</organism>
<keyword evidence="2" id="KW-0067">ATP-binding</keyword>
<dbReference type="PANTHER" id="PTHR42798">
    <property type="entry name" value="LIPOPROTEIN-RELEASING SYSTEM ATP-BINDING PROTEIN LOLD"/>
    <property type="match status" value="1"/>
</dbReference>
<dbReference type="EMBL" id="JACXBF010000111">
    <property type="protein sequence ID" value="MBD2799575.1"/>
    <property type="molecule type" value="Genomic_DNA"/>
</dbReference>
<evidence type="ECO:0000313" key="2">
    <source>
        <dbReference type="EMBL" id="MBD2799575.1"/>
    </source>
</evidence>
<dbReference type="PANTHER" id="PTHR42798:SF6">
    <property type="entry name" value="CELL DIVISION ATP-BINDING PROTEIN FTSE"/>
    <property type="match status" value="1"/>
</dbReference>
<dbReference type="Gene3D" id="3.40.50.300">
    <property type="entry name" value="P-loop containing nucleotide triphosphate hydrolases"/>
    <property type="match status" value="1"/>
</dbReference>
<dbReference type="AlphaFoldDB" id="A0AAW3YNQ1"/>
<dbReference type="Proteomes" id="UP001193920">
    <property type="component" value="Unassembled WGS sequence"/>
</dbReference>
<feature type="domain" description="ABC transporter" evidence="1">
    <location>
        <begin position="1"/>
        <end position="87"/>
    </location>
</feature>
<feature type="non-terminal residue" evidence="2">
    <location>
        <position position="87"/>
    </location>
</feature>
<comment type="caution">
    <text evidence="2">The sequence shown here is derived from an EMBL/GenBank/DDBJ whole genome shotgun (WGS) entry which is preliminary data.</text>
</comment>
<protein>
    <submittedName>
        <fullName evidence="2">ATP-binding cassette domain-containing protein</fullName>
    </submittedName>
</protein>
<keyword evidence="2" id="KW-0547">Nucleotide-binding</keyword>
<dbReference type="InterPro" id="IPR003439">
    <property type="entry name" value="ABC_transporter-like_ATP-bd"/>
</dbReference>
<name>A0AAW3YNQ1_9GAMM</name>
<dbReference type="GO" id="GO:0016887">
    <property type="term" value="F:ATP hydrolysis activity"/>
    <property type="evidence" value="ECO:0007669"/>
    <property type="project" value="InterPro"/>
</dbReference>
<accession>A0AAW3YNQ1</accession>
<dbReference type="SUPFAM" id="SSF52540">
    <property type="entry name" value="P-loop containing nucleoside triphosphate hydrolases"/>
    <property type="match status" value="1"/>
</dbReference>
<sequence>KEIGFVFQNFMLLPRLTALQNVELPLIYAGVDKKERRERSLAALTKVGLADRATHLPNELSGGQKQRVAVARAIVNNPKFILADEPT</sequence>